<dbReference type="Proteomes" id="UP001245184">
    <property type="component" value="Unassembled WGS sequence"/>
</dbReference>
<proteinExistence type="predicted"/>
<organism evidence="1 2">
    <name type="scientific">Paraburkholderia graminis</name>
    <dbReference type="NCBI Taxonomy" id="60548"/>
    <lineage>
        <taxon>Bacteria</taxon>
        <taxon>Pseudomonadati</taxon>
        <taxon>Pseudomonadota</taxon>
        <taxon>Betaproteobacteria</taxon>
        <taxon>Burkholderiales</taxon>
        <taxon>Burkholderiaceae</taxon>
        <taxon>Paraburkholderia</taxon>
    </lineage>
</organism>
<dbReference type="RefSeq" id="WP_310035524.1">
    <property type="nucleotide sequence ID" value="NZ_JAVIZN010000003.1"/>
</dbReference>
<gene>
    <name evidence="1" type="ORF">QF025_006876</name>
</gene>
<evidence type="ECO:0000313" key="2">
    <source>
        <dbReference type="Proteomes" id="UP001245184"/>
    </source>
</evidence>
<dbReference type="EMBL" id="JAVIZN010000003">
    <property type="protein sequence ID" value="MDR6208075.1"/>
    <property type="molecule type" value="Genomic_DNA"/>
</dbReference>
<name>A0ABD5CS60_9BURK</name>
<accession>A0ABD5CS60</accession>
<evidence type="ECO:0000313" key="1">
    <source>
        <dbReference type="EMBL" id="MDR6208075.1"/>
    </source>
</evidence>
<comment type="caution">
    <text evidence="1">The sequence shown here is derived from an EMBL/GenBank/DDBJ whole genome shotgun (WGS) entry which is preliminary data.</text>
</comment>
<protein>
    <submittedName>
        <fullName evidence="1">Uncharacterized protein</fullName>
    </submittedName>
</protein>
<sequence>MKIVKLLGHLRGQNLPASQAANNTDAGLGEPDANAFVESDGSLTAPDLPSDAVQRHISEEKLYAEIARKHPASTEILSQLIAGIRRAFQLSTSGSLDAYLRFARSVRPIEGGPHGQVLRSAGRADSSIERPNFATVGSVGWNPVRIHAAADGKVFNELAAMTVALAHGSDVVDLCRTLWLDETHRERLADIIDVRYLSTLVRADLTTQVFDESRLHTPSPDWLALRNDARVYRNAPSFVDEVSSDLPEALQPSARELEFQKQNEGYDAALGNGGERIPRHYGRLIWQVQKKSNFGSTADRHQRPTVSGPSSTSYAVGMLARLFLPAMQNGKLAEFQSPEKALLELMRFAVAGYLVTVDHHSLLEIDFGFEPLGLSIRYAHEEALVPFSMDDTLKLGPRIEISNAQVAGSLGWEKKSLRTACFA</sequence>
<dbReference type="AlphaFoldDB" id="A0ABD5CS60"/>
<reference evidence="1 2" key="1">
    <citation type="submission" date="2023-08" db="EMBL/GenBank/DDBJ databases">
        <title>Genome sequencing of plant associated microbes to promote plant fitness in Sorghum bicolor and Oryza sativa.</title>
        <authorList>
            <person name="Coleman-Derr D."/>
        </authorList>
    </citation>
    <scope>NUCLEOTIDE SEQUENCE [LARGE SCALE GENOMIC DNA]</scope>
    <source>
        <strain evidence="1 2">SLBN-33</strain>
    </source>
</reference>